<gene>
    <name evidence="5" type="ORF">PPL_11619</name>
</gene>
<feature type="domain" description="Tyrosinase copper-binding" evidence="3">
    <location>
        <begin position="58"/>
        <end position="75"/>
    </location>
</feature>
<name>D3BV93_HETP5</name>
<dbReference type="STRING" id="670386.D3BV93"/>
<protein>
    <submittedName>
        <fullName evidence="5">Tyrosinase</fullName>
    </submittedName>
</protein>
<dbReference type="InterPro" id="IPR023296">
    <property type="entry name" value="Glyco_hydro_beta-prop_sf"/>
</dbReference>
<dbReference type="PANTHER" id="PTHR11474:SF126">
    <property type="entry name" value="TYROSINASE-LIKE PROTEIN TYR-1-RELATED"/>
    <property type="match status" value="1"/>
</dbReference>
<dbReference type="SUPFAM" id="SSF75005">
    <property type="entry name" value="Arabinanase/levansucrase/invertase"/>
    <property type="match status" value="1"/>
</dbReference>
<dbReference type="Gene3D" id="1.10.1280.10">
    <property type="entry name" value="Di-copper center containing domain from catechol oxidase"/>
    <property type="match status" value="1"/>
</dbReference>
<feature type="domain" description="Tyrosinase copper-binding" evidence="4">
    <location>
        <begin position="214"/>
        <end position="225"/>
    </location>
</feature>
<keyword evidence="2" id="KW-0186">Copper</keyword>
<evidence type="ECO:0000259" key="4">
    <source>
        <dbReference type="PROSITE" id="PS00498"/>
    </source>
</evidence>
<dbReference type="Gene3D" id="2.120.10.70">
    <property type="entry name" value="Fucose-specific lectin"/>
    <property type="match status" value="1"/>
</dbReference>
<sequence length="559" mass="65965">MIPKNYIPNGVKHVRKSIREITESERSEYVYRVTILKKSGVYDKFVAEHHKFSKKGIHGTDIFLPWHRIFVRKFEEEMRLANDPSNNIEPNPNYTLPYWDWENDHRLAKEYYRNLVWHYKFMGGNGDPNDDNKIKTGPFAGYWPPNHIKREMSDVGQEPELPSPTDVESCILDYTETTIDKKFSHFRKLLERYHNRVHRFVGGDMSRFHTSANDPVFWLHHCNVDRIWAQWQTQHSAELTDANSTYPDLDHVIEPWNEKVRDVIDYRQHYRYQLYEWNKDPIEFNTGNCYNSPFIFHFRNRLYITYMSDDNRMFMRESMDGGSFFKDEYKILEKDQTSDKPSAAVYRGKMYVAFVGHTGARQKILLSASDDAVHFEMGKNILPNDTTNNGPSVVSFNDKLHVYFRGTNDRLYFAESNNGSDWPSNSTQILHEFKCYDTPSALEFENRLYLAFLSNNNQIYVASRDINGYWTTPQFVKYSKATPRLLSYNNRLCILYYDTNDNSLSIIKPSSTDDDYVSDIITQKTIGEYATGCLFNNQLYVAIRNPSNNRIGYYHTYLF</sequence>
<dbReference type="EMBL" id="ADBJ01000062">
    <property type="protein sequence ID" value="EFA74650.1"/>
    <property type="molecule type" value="Genomic_DNA"/>
</dbReference>
<keyword evidence="6" id="KW-1185">Reference proteome</keyword>
<keyword evidence="1" id="KW-0479">Metal-binding</keyword>
<reference evidence="5 6" key="1">
    <citation type="journal article" date="2011" name="Genome Res.">
        <title>Phylogeny-wide analysis of social amoeba genomes highlights ancient origins for complex intercellular communication.</title>
        <authorList>
            <person name="Heidel A.J."/>
            <person name="Lawal H.M."/>
            <person name="Felder M."/>
            <person name="Schilde C."/>
            <person name="Helps N.R."/>
            <person name="Tunggal B."/>
            <person name="Rivero F."/>
            <person name="John U."/>
            <person name="Schleicher M."/>
            <person name="Eichinger L."/>
            <person name="Platzer M."/>
            <person name="Noegel A.A."/>
            <person name="Schaap P."/>
            <person name="Gloeckner G."/>
        </authorList>
    </citation>
    <scope>NUCLEOTIDE SEQUENCE [LARGE SCALE GENOMIC DNA]</scope>
    <source>
        <strain evidence="6">ATCC 26659 / Pp 5 / PN500</strain>
    </source>
</reference>
<comment type="caution">
    <text evidence="5">The sequence shown here is derived from an EMBL/GenBank/DDBJ whole genome shotgun (WGS) entry which is preliminary data.</text>
</comment>
<evidence type="ECO:0000313" key="5">
    <source>
        <dbReference type="EMBL" id="EFA74650.1"/>
    </source>
</evidence>
<dbReference type="Proteomes" id="UP000001396">
    <property type="component" value="Unassembled WGS sequence"/>
</dbReference>
<dbReference type="InParanoid" id="D3BV93"/>
<dbReference type="SUPFAM" id="SSF48056">
    <property type="entry name" value="Di-copper centre-containing domain"/>
    <property type="match status" value="1"/>
</dbReference>
<dbReference type="GO" id="GO:0046872">
    <property type="term" value="F:metal ion binding"/>
    <property type="evidence" value="ECO:0007669"/>
    <property type="project" value="UniProtKB-KW"/>
</dbReference>
<dbReference type="PANTHER" id="PTHR11474">
    <property type="entry name" value="TYROSINASE FAMILY MEMBER"/>
    <property type="match status" value="1"/>
</dbReference>
<evidence type="ECO:0000256" key="1">
    <source>
        <dbReference type="ARBA" id="ARBA00022723"/>
    </source>
</evidence>
<organism evidence="5 6">
    <name type="scientific">Heterostelium pallidum (strain ATCC 26659 / Pp 5 / PN500)</name>
    <name type="common">Cellular slime mold</name>
    <name type="synonym">Polysphondylium pallidum</name>
    <dbReference type="NCBI Taxonomy" id="670386"/>
    <lineage>
        <taxon>Eukaryota</taxon>
        <taxon>Amoebozoa</taxon>
        <taxon>Evosea</taxon>
        <taxon>Eumycetozoa</taxon>
        <taxon>Dictyostelia</taxon>
        <taxon>Acytosteliales</taxon>
        <taxon>Acytosteliaceae</taxon>
        <taxon>Heterostelium</taxon>
    </lineage>
</organism>
<evidence type="ECO:0000259" key="3">
    <source>
        <dbReference type="PROSITE" id="PS00497"/>
    </source>
</evidence>
<dbReference type="Pfam" id="PF00264">
    <property type="entry name" value="Tyrosinase"/>
    <property type="match status" value="1"/>
</dbReference>
<evidence type="ECO:0000313" key="6">
    <source>
        <dbReference type="Proteomes" id="UP000001396"/>
    </source>
</evidence>
<dbReference type="InterPro" id="IPR050316">
    <property type="entry name" value="Tyrosinase/Hemocyanin"/>
</dbReference>
<dbReference type="AlphaFoldDB" id="D3BV93"/>
<proteinExistence type="predicted"/>
<dbReference type="GO" id="GO:0016491">
    <property type="term" value="F:oxidoreductase activity"/>
    <property type="evidence" value="ECO:0007669"/>
    <property type="project" value="InterPro"/>
</dbReference>
<dbReference type="PRINTS" id="PR00092">
    <property type="entry name" value="TYROSINASE"/>
</dbReference>
<dbReference type="InterPro" id="IPR008922">
    <property type="entry name" value="Di-copper_centre_dom_sf"/>
</dbReference>
<dbReference type="PROSITE" id="PS00498">
    <property type="entry name" value="TYROSINASE_2"/>
    <property type="match status" value="1"/>
</dbReference>
<dbReference type="PROSITE" id="PS00497">
    <property type="entry name" value="TYROSINASE_1"/>
    <property type="match status" value="1"/>
</dbReference>
<accession>D3BV93</accession>
<dbReference type="InterPro" id="IPR002227">
    <property type="entry name" value="Tyrosinase_Cu-bd"/>
</dbReference>
<dbReference type="GeneID" id="31367087"/>
<evidence type="ECO:0000256" key="2">
    <source>
        <dbReference type="ARBA" id="ARBA00023008"/>
    </source>
</evidence>
<dbReference type="RefSeq" id="XP_020426784.1">
    <property type="nucleotide sequence ID" value="XM_020582368.1"/>
</dbReference>